<proteinExistence type="predicted"/>
<dbReference type="InterPro" id="IPR029044">
    <property type="entry name" value="Nucleotide-diphossugar_trans"/>
</dbReference>
<dbReference type="RefSeq" id="WP_187303291.1">
    <property type="nucleotide sequence ID" value="NZ_JACRYT010000010.1"/>
</dbReference>
<accession>A0A923NJG4</accession>
<name>A0A923NJG4_9FIRM</name>
<dbReference type="Gene3D" id="3.90.550.10">
    <property type="entry name" value="Spore Coat Polysaccharide Biosynthesis Protein SpsA, Chain A"/>
    <property type="match status" value="1"/>
</dbReference>
<comment type="caution">
    <text evidence="2">The sequence shown here is derived from an EMBL/GenBank/DDBJ whole genome shotgun (WGS) entry which is preliminary data.</text>
</comment>
<evidence type="ECO:0000313" key="3">
    <source>
        <dbReference type="Proteomes" id="UP000602647"/>
    </source>
</evidence>
<reference evidence="2" key="1">
    <citation type="submission" date="2020-08" db="EMBL/GenBank/DDBJ databases">
        <title>Genome public.</title>
        <authorList>
            <person name="Liu C."/>
            <person name="Sun Q."/>
        </authorList>
    </citation>
    <scope>NUCLEOTIDE SEQUENCE</scope>
    <source>
        <strain evidence="2">BX12</strain>
    </source>
</reference>
<dbReference type="AlphaFoldDB" id="A0A923NJG4"/>
<feature type="domain" description="Nucleotidyl transferase" evidence="1">
    <location>
        <begin position="7"/>
        <end position="183"/>
    </location>
</feature>
<sequence length="306" mass="34848">MKEPTLIIMAAGMGSRYGGLKQMDPITDKGEIILDFSLYDAMLAGFKKVIFVIKEEMEGDFRALIDERAGRFLQVDYAFQKLDDLPECFQVPEGREKPWGTAHAVLSCREKIDGPFAVINADDYYGPGGFQSIYDFLIHNEDGEKYSYCMVGFRLENTITENGHVARGVCEIAEDGNLTQVTERTKIMRRSEGIAYTEDDGETWNILPADTTVSMNFWGFTQSMMKEMQARFPVFLEQAMEENPLKGEFYLPAVADQLIKEEKATVKVLPTQDKWYGVTYRADKEMVMGALQSMKDKGLYPEKLWK</sequence>
<dbReference type="InterPro" id="IPR005835">
    <property type="entry name" value="NTP_transferase_dom"/>
</dbReference>
<evidence type="ECO:0000259" key="1">
    <source>
        <dbReference type="Pfam" id="PF00483"/>
    </source>
</evidence>
<keyword evidence="3" id="KW-1185">Reference proteome</keyword>
<gene>
    <name evidence="2" type="ORF">H9L42_10145</name>
</gene>
<protein>
    <submittedName>
        <fullName evidence="2">Nucleotidyltransferase</fullName>
    </submittedName>
</protein>
<dbReference type="Pfam" id="PF00483">
    <property type="entry name" value="NTP_transferase"/>
    <property type="match status" value="1"/>
</dbReference>
<dbReference type="Proteomes" id="UP000602647">
    <property type="component" value="Unassembled WGS sequence"/>
</dbReference>
<evidence type="ECO:0000313" key="2">
    <source>
        <dbReference type="EMBL" id="MBC6680193.1"/>
    </source>
</evidence>
<organism evidence="2 3">
    <name type="scientific">Zhenpiania hominis</name>
    <dbReference type="NCBI Taxonomy" id="2763644"/>
    <lineage>
        <taxon>Bacteria</taxon>
        <taxon>Bacillati</taxon>
        <taxon>Bacillota</taxon>
        <taxon>Clostridia</taxon>
        <taxon>Peptostreptococcales</taxon>
        <taxon>Anaerovoracaceae</taxon>
        <taxon>Zhenpiania</taxon>
    </lineage>
</organism>
<dbReference type="SUPFAM" id="SSF53448">
    <property type="entry name" value="Nucleotide-diphospho-sugar transferases"/>
    <property type="match status" value="1"/>
</dbReference>
<dbReference type="EMBL" id="JACRYT010000010">
    <property type="protein sequence ID" value="MBC6680193.1"/>
    <property type="molecule type" value="Genomic_DNA"/>
</dbReference>